<comment type="caution">
    <text evidence="1">The sequence shown here is derived from an EMBL/GenBank/DDBJ whole genome shotgun (WGS) entry which is preliminary data.</text>
</comment>
<protein>
    <submittedName>
        <fullName evidence="1">Uncharacterized protein</fullName>
    </submittedName>
</protein>
<dbReference type="RefSeq" id="WP_184785324.1">
    <property type="nucleotide sequence ID" value="NZ_BONT01000042.1"/>
</dbReference>
<dbReference type="EMBL" id="JACHGT010000001">
    <property type="protein sequence ID" value="MBB6032421.1"/>
    <property type="molecule type" value="Genomic_DNA"/>
</dbReference>
<dbReference type="AlphaFoldDB" id="A0A841F665"/>
<organism evidence="1 2">
    <name type="scientific">Phytomonospora endophytica</name>
    <dbReference type="NCBI Taxonomy" id="714109"/>
    <lineage>
        <taxon>Bacteria</taxon>
        <taxon>Bacillati</taxon>
        <taxon>Actinomycetota</taxon>
        <taxon>Actinomycetes</taxon>
        <taxon>Micromonosporales</taxon>
        <taxon>Micromonosporaceae</taxon>
        <taxon>Phytomonospora</taxon>
    </lineage>
</organism>
<sequence length="58" mass="6297">MGSSVARFGGGRQASAECVNFEWKECKCIGVQYACRWCHYGSGCIVLCTNWGLEGLCA</sequence>
<name>A0A841F665_9ACTN</name>
<proteinExistence type="predicted"/>
<gene>
    <name evidence="1" type="ORF">HNR73_000263</name>
</gene>
<evidence type="ECO:0000313" key="2">
    <source>
        <dbReference type="Proteomes" id="UP000548476"/>
    </source>
</evidence>
<dbReference type="Proteomes" id="UP000548476">
    <property type="component" value="Unassembled WGS sequence"/>
</dbReference>
<keyword evidence="2" id="KW-1185">Reference proteome</keyword>
<reference evidence="1 2" key="1">
    <citation type="submission" date="2020-08" db="EMBL/GenBank/DDBJ databases">
        <title>Genomic Encyclopedia of Type Strains, Phase IV (KMG-IV): sequencing the most valuable type-strain genomes for metagenomic binning, comparative biology and taxonomic classification.</title>
        <authorList>
            <person name="Goeker M."/>
        </authorList>
    </citation>
    <scope>NUCLEOTIDE SEQUENCE [LARGE SCALE GENOMIC DNA]</scope>
    <source>
        <strain evidence="1 2">YIM 65646</strain>
    </source>
</reference>
<evidence type="ECO:0000313" key="1">
    <source>
        <dbReference type="EMBL" id="MBB6032421.1"/>
    </source>
</evidence>
<accession>A0A841F665</accession>